<reference evidence="2" key="1">
    <citation type="submission" date="2019-07" db="EMBL/GenBank/DDBJ databases">
        <authorList>
            <person name="Dittberner H."/>
        </authorList>
    </citation>
    <scope>NUCLEOTIDE SEQUENCE [LARGE SCALE GENOMIC DNA]</scope>
</reference>
<keyword evidence="1" id="KW-1133">Transmembrane helix</keyword>
<gene>
    <name evidence="2" type="ORF">ANE_LOCUS4513</name>
</gene>
<evidence type="ECO:0000313" key="2">
    <source>
        <dbReference type="EMBL" id="VVA94068.1"/>
    </source>
</evidence>
<dbReference type="Proteomes" id="UP000489600">
    <property type="component" value="Unassembled WGS sequence"/>
</dbReference>
<evidence type="ECO:0000256" key="1">
    <source>
        <dbReference type="SAM" id="Phobius"/>
    </source>
</evidence>
<name>A0A565AXA6_9BRAS</name>
<keyword evidence="3" id="KW-1185">Reference proteome</keyword>
<keyword evidence="1" id="KW-0472">Membrane</keyword>
<sequence>MVLVMNGIFVALVGAVVGFLPKAILPRSSSKVYTPFLADPLKNITFRAYDTLTLLVLAMWAAMFLAPRRNRGRRLGRIWMFCHCPRH</sequence>
<dbReference type="AlphaFoldDB" id="A0A565AXA6"/>
<protein>
    <submittedName>
        <fullName evidence="2">Uncharacterized protein</fullName>
    </submittedName>
</protein>
<organism evidence="2 3">
    <name type="scientific">Arabis nemorensis</name>
    <dbReference type="NCBI Taxonomy" id="586526"/>
    <lineage>
        <taxon>Eukaryota</taxon>
        <taxon>Viridiplantae</taxon>
        <taxon>Streptophyta</taxon>
        <taxon>Embryophyta</taxon>
        <taxon>Tracheophyta</taxon>
        <taxon>Spermatophyta</taxon>
        <taxon>Magnoliopsida</taxon>
        <taxon>eudicotyledons</taxon>
        <taxon>Gunneridae</taxon>
        <taxon>Pentapetalae</taxon>
        <taxon>rosids</taxon>
        <taxon>malvids</taxon>
        <taxon>Brassicales</taxon>
        <taxon>Brassicaceae</taxon>
        <taxon>Arabideae</taxon>
        <taxon>Arabis</taxon>
    </lineage>
</organism>
<proteinExistence type="predicted"/>
<comment type="caution">
    <text evidence="2">The sequence shown here is derived from an EMBL/GenBank/DDBJ whole genome shotgun (WGS) entry which is preliminary data.</text>
</comment>
<feature type="transmembrane region" description="Helical" evidence="1">
    <location>
        <begin position="44"/>
        <end position="66"/>
    </location>
</feature>
<feature type="transmembrane region" description="Helical" evidence="1">
    <location>
        <begin position="7"/>
        <end position="24"/>
    </location>
</feature>
<evidence type="ECO:0000313" key="3">
    <source>
        <dbReference type="Proteomes" id="UP000489600"/>
    </source>
</evidence>
<keyword evidence="1" id="KW-0812">Transmembrane</keyword>
<accession>A0A565AXA6</accession>
<dbReference type="EMBL" id="CABITT030000002">
    <property type="protein sequence ID" value="VVA94068.1"/>
    <property type="molecule type" value="Genomic_DNA"/>
</dbReference>